<dbReference type="EMBL" id="JBBPBK010000118">
    <property type="protein sequence ID" value="KAK9266508.1"/>
    <property type="molecule type" value="Genomic_DNA"/>
</dbReference>
<gene>
    <name evidence="3" type="ORF">L1049_025283</name>
</gene>
<evidence type="ECO:0000256" key="2">
    <source>
        <dbReference type="SAM" id="SignalP"/>
    </source>
</evidence>
<evidence type="ECO:0000313" key="3">
    <source>
        <dbReference type="EMBL" id="KAK9266508.1"/>
    </source>
</evidence>
<dbReference type="Proteomes" id="UP001415857">
    <property type="component" value="Unassembled WGS sequence"/>
</dbReference>
<sequence length="183" mass="20111">MKGKAKSCFCVALLVVILLIPLCRAKTSPTSSDTRRCDGSIHECDSNSEFLLDTEINMRLLAGTAHPVTPDTTNPNKSPANCGQANISLANIDTPRRNGPIHECDDLDLEFLVDTEINKRLLQNCESGPVTAGTTNRNKQNPACCGQGHHDRSLPPLAIDKEEDLVHPNPNPNPIKMMRCMRW</sequence>
<keyword evidence="2" id="KW-0732">Signal</keyword>
<keyword evidence="4" id="KW-1185">Reference proteome</keyword>
<protein>
    <submittedName>
        <fullName evidence="3">Uncharacterized protein</fullName>
    </submittedName>
</protein>
<reference evidence="3 4" key="1">
    <citation type="journal article" date="2024" name="Plant J.">
        <title>Genome sequences and population genomics reveal climatic adaptation and genomic divergence between two closely related sweetgum species.</title>
        <authorList>
            <person name="Xu W.Q."/>
            <person name="Ren C.Q."/>
            <person name="Zhang X.Y."/>
            <person name="Comes H.P."/>
            <person name="Liu X.H."/>
            <person name="Li Y.G."/>
            <person name="Kettle C.J."/>
            <person name="Jalonen R."/>
            <person name="Gaisberger H."/>
            <person name="Ma Y.Z."/>
            <person name="Qiu Y.X."/>
        </authorList>
    </citation>
    <scope>NUCLEOTIDE SEQUENCE [LARGE SCALE GENOMIC DNA]</scope>
    <source>
        <strain evidence="3">Hangzhou</strain>
    </source>
</reference>
<feature type="signal peptide" evidence="2">
    <location>
        <begin position="1"/>
        <end position="25"/>
    </location>
</feature>
<feature type="region of interest" description="Disordered" evidence="1">
    <location>
        <begin position="128"/>
        <end position="173"/>
    </location>
</feature>
<accession>A0AAP0N4K3</accession>
<name>A0AAP0N4K3_LIQFO</name>
<proteinExistence type="predicted"/>
<feature type="compositionally biased region" description="Polar residues" evidence="1">
    <location>
        <begin position="132"/>
        <end position="141"/>
    </location>
</feature>
<feature type="chain" id="PRO_5042928270" evidence="2">
    <location>
        <begin position="26"/>
        <end position="183"/>
    </location>
</feature>
<evidence type="ECO:0000313" key="4">
    <source>
        <dbReference type="Proteomes" id="UP001415857"/>
    </source>
</evidence>
<dbReference type="AlphaFoldDB" id="A0AAP0N4K3"/>
<comment type="caution">
    <text evidence="3">The sequence shown here is derived from an EMBL/GenBank/DDBJ whole genome shotgun (WGS) entry which is preliminary data.</text>
</comment>
<evidence type="ECO:0000256" key="1">
    <source>
        <dbReference type="SAM" id="MobiDB-lite"/>
    </source>
</evidence>
<organism evidence="3 4">
    <name type="scientific">Liquidambar formosana</name>
    <name type="common">Formosan gum</name>
    <dbReference type="NCBI Taxonomy" id="63359"/>
    <lineage>
        <taxon>Eukaryota</taxon>
        <taxon>Viridiplantae</taxon>
        <taxon>Streptophyta</taxon>
        <taxon>Embryophyta</taxon>
        <taxon>Tracheophyta</taxon>
        <taxon>Spermatophyta</taxon>
        <taxon>Magnoliopsida</taxon>
        <taxon>eudicotyledons</taxon>
        <taxon>Gunneridae</taxon>
        <taxon>Pentapetalae</taxon>
        <taxon>Saxifragales</taxon>
        <taxon>Altingiaceae</taxon>
        <taxon>Liquidambar</taxon>
    </lineage>
</organism>